<gene>
    <name evidence="1" type="ORF">Pmani_004257</name>
</gene>
<proteinExistence type="predicted"/>
<name>A0AAE1QGX1_9EUCA</name>
<sequence>MFTLVLTRSYSGNLMSLLAVRYIPQPFQTLIAVLDSHATNMVWEAGSMYDQFLSSVEAGVFVGVRAAEENGRLQYVKSTEYTPILDKQVRHGTHVFVFEDLTGRVLKANDFSRTGMGKMHVN</sequence>
<reference evidence="1" key="1">
    <citation type="submission" date="2023-11" db="EMBL/GenBank/DDBJ databases">
        <title>Genome assemblies of two species of porcelain crab, Petrolisthes cinctipes and Petrolisthes manimaculis (Anomura: Porcellanidae).</title>
        <authorList>
            <person name="Angst P."/>
        </authorList>
    </citation>
    <scope>NUCLEOTIDE SEQUENCE</scope>
    <source>
        <strain evidence="1">PB745_02</strain>
        <tissue evidence="1">Gill</tissue>
    </source>
</reference>
<dbReference type="AlphaFoldDB" id="A0AAE1QGX1"/>
<comment type="caution">
    <text evidence="1">The sequence shown here is derived from an EMBL/GenBank/DDBJ whole genome shotgun (WGS) entry which is preliminary data.</text>
</comment>
<evidence type="ECO:0000313" key="1">
    <source>
        <dbReference type="EMBL" id="KAK4325102.1"/>
    </source>
</evidence>
<organism evidence="1 2">
    <name type="scientific">Petrolisthes manimaculis</name>
    <dbReference type="NCBI Taxonomy" id="1843537"/>
    <lineage>
        <taxon>Eukaryota</taxon>
        <taxon>Metazoa</taxon>
        <taxon>Ecdysozoa</taxon>
        <taxon>Arthropoda</taxon>
        <taxon>Crustacea</taxon>
        <taxon>Multicrustacea</taxon>
        <taxon>Malacostraca</taxon>
        <taxon>Eumalacostraca</taxon>
        <taxon>Eucarida</taxon>
        <taxon>Decapoda</taxon>
        <taxon>Pleocyemata</taxon>
        <taxon>Anomura</taxon>
        <taxon>Galatheoidea</taxon>
        <taxon>Porcellanidae</taxon>
        <taxon>Petrolisthes</taxon>
    </lineage>
</organism>
<keyword evidence="2" id="KW-1185">Reference proteome</keyword>
<accession>A0AAE1QGX1</accession>
<evidence type="ECO:0000313" key="2">
    <source>
        <dbReference type="Proteomes" id="UP001292094"/>
    </source>
</evidence>
<dbReference type="EMBL" id="JAWZYT010000298">
    <property type="protein sequence ID" value="KAK4325102.1"/>
    <property type="molecule type" value="Genomic_DNA"/>
</dbReference>
<dbReference type="Proteomes" id="UP001292094">
    <property type="component" value="Unassembled WGS sequence"/>
</dbReference>
<protein>
    <submittedName>
        <fullName evidence="1">Uncharacterized protein</fullName>
    </submittedName>
</protein>